<name>J0ZKY1_9HYPH</name>
<organism evidence="2 3">
    <name type="scientific">Bartonella tamiae Th239</name>
    <dbReference type="NCBI Taxonomy" id="1094558"/>
    <lineage>
        <taxon>Bacteria</taxon>
        <taxon>Pseudomonadati</taxon>
        <taxon>Pseudomonadota</taxon>
        <taxon>Alphaproteobacteria</taxon>
        <taxon>Hyphomicrobiales</taxon>
        <taxon>Bartonellaceae</taxon>
        <taxon>Bartonella</taxon>
    </lineage>
</organism>
<dbReference type="PATRIC" id="fig|1094558.3.peg.1687"/>
<keyword evidence="3" id="KW-1185">Reference proteome</keyword>
<proteinExistence type="predicted"/>
<dbReference type="AlphaFoldDB" id="J0ZKY1"/>
<evidence type="ECO:0000313" key="3">
    <source>
        <dbReference type="Proteomes" id="UP000008952"/>
    </source>
</evidence>
<dbReference type="HOGENOM" id="CLU_3324990_0_0_5"/>
<dbReference type="Proteomes" id="UP000008952">
    <property type="component" value="Unassembled WGS sequence"/>
</dbReference>
<dbReference type="EMBL" id="AIMB01000008">
    <property type="protein sequence ID" value="EJF89028.1"/>
    <property type="molecule type" value="Genomic_DNA"/>
</dbReference>
<accession>J0ZKY1</accession>
<feature type="compositionally biased region" description="Basic and acidic residues" evidence="1">
    <location>
        <begin position="17"/>
        <end position="29"/>
    </location>
</feature>
<feature type="region of interest" description="Disordered" evidence="1">
    <location>
        <begin position="1"/>
        <end position="38"/>
    </location>
</feature>
<sequence>MLDDAEEEHTSRNVRQMKNDMHDLVRKATLDSNDGIDL</sequence>
<gene>
    <name evidence="2" type="ORF">ME5_01579</name>
</gene>
<comment type="caution">
    <text evidence="2">The sequence shown here is derived from an EMBL/GenBank/DDBJ whole genome shotgun (WGS) entry which is preliminary data.</text>
</comment>
<evidence type="ECO:0000256" key="1">
    <source>
        <dbReference type="SAM" id="MobiDB-lite"/>
    </source>
</evidence>
<protein>
    <submittedName>
        <fullName evidence="2">Uncharacterized protein</fullName>
    </submittedName>
</protein>
<evidence type="ECO:0000313" key="2">
    <source>
        <dbReference type="EMBL" id="EJF89028.1"/>
    </source>
</evidence>
<reference evidence="2 3" key="1">
    <citation type="submission" date="2012-03" db="EMBL/GenBank/DDBJ databases">
        <title>The Genome Sequence of Bartonella tamiae Th239.</title>
        <authorList>
            <consortium name="The Broad Institute Genome Sequencing Platform"/>
            <consortium name="The Broad Institute Genome Sequencing Center for Infectious Disease"/>
            <person name="Feldgarden M."/>
            <person name="Kirby J."/>
            <person name="Kosoy M."/>
            <person name="Birtles R."/>
            <person name="Probert W.S."/>
            <person name="Chiaraviglio L."/>
            <person name="Young S.K."/>
            <person name="Zeng Q."/>
            <person name="Gargeya S."/>
            <person name="Fitzgerald M."/>
            <person name="Haas B."/>
            <person name="Abouelleil A."/>
            <person name="Alvarado L."/>
            <person name="Arachchi H.M."/>
            <person name="Berlin A."/>
            <person name="Chapman S.B."/>
            <person name="Gearin G."/>
            <person name="Goldberg J."/>
            <person name="Griggs A."/>
            <person name="Gujja S."/>
            <person name="Hansen M."/>
            <person name="Heiman D."/>
            <person name="Howarth C."/>
            <person name="Larimer J."/>
            <person name="Lui A."/>
            <person name="MacDonald P.J.P."/>
            <person name="McCowen C."/>
            <person name="Montmayeur A."/>
            <person name="Murphy C."/>
            <person name="Neiman D."/>
            <person name="Pearson M."/>
            <person name="Priest M."/>
            <person name="Roberts A."/>
            <person name="Saif S."/>
            <person name="Shea T."/>
            <person name="Sisk P."/>
            <person name="Stolte C."/>
            <person name="Sykes S."/>
            <person name="Wortman J."/>
            <person name="Nusbaum C."/>
            <person name="Birren B."/>
        </authorList>
    </citation>
    <scope>NUCLEOTIDE SEQUENCE [LARGE SCALE GENOMIC DNA]</scope>
    <source>
        <strain evidence="2 3">Th239</strain>
    </source>
</reference>